<keyword evidence="7" id="KW-0479">Metal-binding</keyword>
<feature type="binding site" evidence="7">
    <location>
        <position position="180"/>
    </location>
    <ligand>
        <name>Mg(2+)</name>
        <dbReference type="ChEBI" id="CHEBI:18420"/>
    </ligand>
</feature>
<dbReference type="GO" id="GO:0004739">
    <property type="term" value="F:pyruvate dehydrogenase (acetyl-transferring) activity"/>
    <property type="evidence" value="ECO:0007669"/>
    <property type="project" value="UniProtKB-EC"/>
</dbReference>
<dbReference type="SMART" id="SM00861">
    <property type="entry name" value="Transket_pyr"/>
    <property type="match status" value="1"/>
</dbReference>
<dbReference type="Proteomes" id="UP000015523">
    <property type="component" value="Unassembled WGS sequence"/>
</dbReference>
<comment type="cofactor">
    <cofactor evidence="1 7">
        <name>Mg(2+)</name>
        <dbReference type="ChEBI" id="CHEBI:18420"/>
    </cofactor>
</comment>
<keyword evidence="10" id="KW-1185">Reference proteome</keyword>
<comment type="cofactor">
    <cofactor evidence="2">
        <name>thiamine diphosphate</name>
        <dbReference type="ChEBI" id="CHEBI:58937"/>
    </cofactor>
</comment>
<dbReference type="InterPro" id="IPR029061">
    <property type="entry name" value="THDP-binding"/>
</dbReference>
<evidence type="ECO:0000256" key="1">
    <source>
        <dbReference type="ARBA" id="ARBA00001946"/>
    </source>
</evidence>
<proteinExistence type="inferred from homology"/>
<gene>
    <name evidence="9" type="ORF">M529_18520</name>
</gene>
<reference evidence="9 10" key="1">
    <citation type="journal article" date="2013" name="Genome Announc.">
        <title>Draft Genome Sequence of Sphingobium ummariense Strain RL-3, a Hexachlorocyclohexane-Degrading Bacterium.</title>
        <authorList>
            <person name="Kohli P."/>
            <person name="Dua A."/>
            <person name="Sangwan N."/>
            <person name="Oldach P."/>
            <person name="Khurana J.P."/>
            <person name="Lal R."/>
        </authorList>
    </citation>
    <scope>NUCLEOTIDE SEQUENCE [LARGE SCALE GENOMIC DNA]</scope>
    <source>
        <strain evidence="9 10">RL-3</strain>
    </source>
</reference>
<dbReference type="PIRSF" id="PIRSF000156">
    <property type="entry name" value="Pyruvate_dh_E1"/>
    <property type="match status" value="1"/>
</dbReference>
<dbReference type="InterPro" id="IPR005474">
    <property type="entry name" value="Transketolase_N"/>
</dbReference>
<evidence type="ECO:0000259" key="8">
    <source>
        <dbReference type="SMART" id="SM00861"/>
    </source>
</evidence>
<dbReference type="SUPFAM" id="SSF52922">
    <property type="entry name" value="TK C-terminal domain-like"/>
    <property type="match status" value="1"/>
</dbReference>
<dbReference type="AlphaFoldDB" id="T0K2G6"/>
<dbReference type="InterPro" id="IPR004660">
    <property type="entry name" value="PDH_E1"/>
</dbReference>
<evidence type="ECO:0000313" key="10">
    <source>
        <dbReference type="Proteomes" id="UP000015523"/>
    </source>
</evidence>
<dbReference type="InterPro" id="IPR005475">
    <property type="entry name" value="Transketolase-like_Pyr-bd"/>
</dbReference>
<dbReference type="STRING" id="1346791.M529_18520"/>
<dbReference type="Pfam" id="PF17831">
    <property type="entry name" value="PDH_E1_M"/>
    <property type="match status" value="1"/>
</dbReference>
<dbReference type="InterPro" id="IPR041621">
    <property type="entry name" value="PDH_E1_M"/>
</dbReference>
<dbReference type="Pfam" id="PF00456">
    <property type="entry name" value="Transketolase_N"/>
    <property type="match status" value="1"/>
</dbReference>
<comment type="catalytic activity">
    <reaction evidence="6">
        <text>N(6)-[(R)-lipoyl]-L-lysyl-[protein] + pyruvate + H(+) = N(6)-[(R)-S(8)-acetyldihydrolipoyl]-L-lysyl-[protein] + CO2</text>
        <dbReference type="Rhea" id="RHEA:19189"/>
        <dbReference type="Rhea" id="RHEA-COMP:10474"/>
        <dbReference type="Rhea" id="RHEA-COMP:10478"/>
        <dbReference type="ChEBI" id="CHEBI:15361"/>
        <dbReference type="ChEBI" id="CHEBI:15378"/>
        <dbReference type="ChEBI" id="CHEBI:16526"/>
        <dbReference type="ChEBI" id="CHEBI:83099"/>
        <dbReference type="ChEBI" id="CHEBI:83111"/>
        <dbReference type="EC" id="1.2.4.1"/>
    </reaction>
</comment>
<evidence type="ECO:0000256" key="2">
    <source>
        <dbReference type="ARBA" id="ARBA00001964"/>
    </source>
</evidence>
<evidence type="ECO:0000256" key="3">
    <source>
        <dbReference type="ARBA" id="ARBA00003157"/>
    </source>
</evidence>
<dbReference type="PANTHER" id="PTHR43825:SF4">
    <property type="entry name" value="PYRUVATE DEHYDROGENASE E1 COMPONENT"/>
    <property type="match status" value="1"/>
</dbReference>
<protein>
    <recommendedName>
        <fullName evidence="5">Pyruvate dehydrogenase E1 component</fullName>
    </recommendedName>
</protein>
<accession>T0K2G6</accession>
<dbReference type="InterPro" id="IPR051157">
    <property type="entry name" value="PDH/Transketolase"/>
</dbReference>
<dbReference type="eggNOG" id="COG2609">
    <property type="taxonomic scope" value="Bacteria"/>
</dbReference>
<evidence type="ECO:0000256" key="5">
    <source>
        <dbReference type="ARBA" id="ARBA00017172"/>
    </source>
</evidence>
<feature type="binding site" evidence="7">
    <location>
        <position position="178"/>
    </location>
    <ligand>
        <name>Mg(2+)</name>
        <dbReference type="ChEBI" id="CHEBI:18420"/>
    </ligand>
</feature>
<dbReference type="PANTHER" id="PTHR43825">
    <property type="entry name" value="PYRUVATE DEHYDROGENASE E1 COMPONENT"/>
    <property type="match status" value="1"/>
</dbReference>
<feature type="domain" description="Transketolase-like pyrimidine-binding" evidence="8">
    <location>
        <begin position="397"/>
        <end position="602"/>
    </location>
</feature>
<dbReference type="GO" id="GO:0046872">
    <property type="term" value="F:metal ion binding"/>
    <property type="evidence" value="ECO:0007669"/>
    <property type="project" value="UniProtKB-KW"/>
</dbReference>
<dbReference type="Gene3D" id="3.40.50.970">
    <property type="match status" value="2"/>
</dbReference>
<organism evidence="9 10">
    <name type="scientific">Sphingobium ummariense RL-3</name>
    <dbReference type="NCBI Taxonomy" id="1346791"/>
    <lineage>
        <taxon>Bacteria</taxon>
        <taxon>Pseudomonadati</taxon>
        <taxon>Pseudomonadota</taxon>
        <taxon>Alphaproteobacteria</taxon>
        <taxon>Sphingomonadales</taxon>
        <taxon>Sphingomonadaceae</taxon>
        <taxon>Sphingobium</taxon>
    </lineage>
</organism>
<comment type="similarity">
    <text evidence="4">Belongs to the transketolase family.</text>
</comment>
<evidence type="ECO:0000256" key="7">
    <source>
        <dbReference type="PIRSR" id="PIRSR000156-1"/>
    </source>
</evidence>
<evidence type="ECO:0000256" key="6">
    <source>
        <dbReference type="ARBA" id="ARBA00051231"/>
    </source>
</evidence>
<comment type="function">
    <text evidence="3">Component of the pyruvate dehydrogenase (PDH) complex, that catalyzes the overall conversion of pyruvate to acetyl-CoA and CO(2).</text>
</comment>
<comment type="caution">
    <text evidence="9">The sequence shown here is derived from an EMBL/GenBank/DDBJ whole genome shotgun (WGS) entry which is preliminary data.</text>
</comment>
<evidence type="ECO:0000256" key="4">
    <source>
        <dbReference type="ARBA" id="ARBA00007131"/>
    </source>
</evidence>
<dbReference type="EMBL" id="AUWY01000118">
    <property type="protein sequence ID" value="EQB30739.1"/>
    <property type="molecule type" value="Genomic_DNA"/>
</dbReference>
<dbReference type="Gene3D" id="3.40.50.920">
    <property type="match status" value="1"/>
</dbReference>
<dbReference type="InterPro" id="IPR009014">
    <property type="entry name" value="Transketo_C/PFOR_II"/>
</dbReference>
<dbReference type="SUPFAM" id="SSF52518">
    <property type="entry name" value="Thiamin diphosphate-binding fold (THDP-binding)"/>
    <property type="match status" value="2"/>
</dbReference>
<dbReference type="PATRIC" id="fig|1346791.3.peg.3574"/>
<keyword evidence="7" id="KW-0460">Magnesium</keyword>
<feature type="binding site" evidence="7">
    <location>
        <position position="148"/>
    </location>
    <ligand>
        <name>Mg(2+)</name>
        <dbReference type="ChEBI" id="CHEBI:18420"/>
    </ligand>
</feature>
<evidence type="ECO:0000313" key="9">
    <source>
        <dbReference type="EMBL" id="EQB30739.1"/>
    </source>
</evidence>
<sequence length="763" mass="83497">MLDSRLLWLSSWMIHNANYIREKRDGLKVGGHQASCASMTAIMSALYFHALRPQDKVAVKPHAGPLLHAVHYLLGNQSLDRMQRFRGLGGVQSYPSRTKDAIPVDFSTGSVGLGVAITAFTSLVQDYLIAHGQVREEDAGRMIALMGDAELDEGNIYECLIEGYKHDLRNCWWIVDYNRQSLDATTADRMFRRFDDIFETCGWRVVTLKYGKLQQEAFSRPGGKSLEEWIDGCPNAEFAALTYQGGAAWRERLLNDIGSKPHVRTLLDSFKDDALARLMTNLGGHCVETLVEAFDGANDDKPTLFIAYTVKGHGLPLAGHKDNHSGMMNPPQMEQFRASLGIRKGEEWEPWGGLGDNVATQLQAFVDSSPLARKNTEPVAPPVPVPARLPVPEGGEQSTQGAFGRILLDLAKSREELADRIVTTAPDVTQTTNLGAFVNQRGLFRRQELADVFHKAKIPSAQKWAQHAAGQHVELGIAENNFFLMLTSLGLAAPHFGTRLLPVGTVYDPFIARGLDALNYGCYSDSRFLLIGTPSGLTLAAEGGAHQSINTPLIGMGQPNLTYFEPAYADELALMMRWAFDYMQRPEGSSVYLRLTTRSIPQLDRDDRDWEADALRGGYWLCKPAPGSDVAIAFTGVVAPEALAAWEQLAEDIPGIGLLNVTSPDLLHRGWSARRAARWSGGQSEPSHAEKLLSVLTPGAGLVTVLDGAPGALSWLGGVTGMRVSPLGVDRFGQTGDQPDLYRTYRLDADAIVEAAAELFLGD</sequence>
<name>T0K2G6_9SPHN</name>